<dbReference type="SUPFAM" id="SSF50249">
    <property type="entry name" value="Nucleic acid-binding proteins"/>
    <property type="match status" value="1"/>
</dbReference>
<dbReference type="Proteomes" id="UP000077755">
    <property type="component" value="Chromosome 6"/>
</dbReference>
<gene>
    <name evidence="1" type="ORF">DCAR_022677</name>
    <name evidence="2" type="ORF">DCAR_0623356</name>
</gene>
<accession>A0A161ZTI6</accession>
<dbReference type="PANTHER" id="PTHR47165">
    <property type="entry name" value="OS03G0429900 PROTEIN"/>
    <property type="match status" value="1"/>
</dbReference>
<reference evidence="1" key="1">
    <citation type="journal article" date="2016" name="Nat. Genet.">
        <title>A high-quality carrot genome assembly provides new insights into carotenoid accumulation and asterid genome evolution.</title>
        <authorList>
            <person name="Iorizzo M."/>
            <person name="Ellison S."/>
            <person name="Senalik D."/>
            <person name="Zeng P."/>
            <person name="Satapoomin P."/>
            <person name="Huang J."/>
            <person name="Bowman M."/>
            <person name="Iovene M."/>
            <person name="Sanseverino W."/>
            <person name="Cavagnaro P."/>
            <person name="Yildiz M."/>
            <person name="Macko-Podgorni A."/>
            <person name="Moranska E."/>
            <person name="Grzebelus E."/>
            <person name="Grzebelus D."/>
            <person name="Ashrafi H."/>
            <person name="Zheng Z."/>
            <person name="Cheng S."/>
            <person name="Spooner D."/>
            <person name="Van Deynze A."/>
            <person name="Simon P."/>
        </authorList>
    </citation>
    <scope>NUCLEOTIDE SEQUENCE [LARGE SCALE GENOMIC DNA]</scope>
    <source>
        <tissue evidence="1">Leaf</tissue>
    </source>
</reference>
<proteinExistence type="predicted"/>
<dbReference type="PANTHER" id="PTHR47165:SF4">
    <property type="entry name" value="OS03G0429900 PROTEIN"/>
    <property type="match status" value="1"/>
</dbReference>
<dbReference type="EMBL" id="CP093348">
    <property type="protein sequence ID" value="WOH03951.1"/>
    <property type="molecule type" value="Genomic_DNA"/>
</dbReference>
<dbReference type="Gene3D" id="2.40.50.140">
    <property type="entry name" value="Nucleic acid-binding proteins"/>
    <property type="match status" value="1"/>
</dbReference>
<protein>
    <submittedName>
        <fullName evidence="1">Uncharacterized protein</fullName>
    </submittedName>
</protein>
<reference evidence="2" key="2">
    <citation type="submission" date="2022-03" db="EMBL/GenBank/DDBJ databases">
        <title>Draft title - Genomic analysis of global carrot germplasm unveils the trajectory of domestication and the origin of high carotenoid orange carrot.</title>
        <authorList>
            <person name="Iorizzo M."/>
            <person name="Ellison S."/>
            <person name="Senalik D."/>
            <person name="Macko-Podgorni A."/>
            <person name="Grzebelus D."/>
            <person name="Bostan H."/>
            <person name="Rolling W."/>
            <person name="Curaba J."/>
            <person name="Simon P."/>
        </authorList>
    </citation>
    <scope>NUCLEOTIDE SEQUENCE</scope>
    <source>
        <tissue evidence="2">Leaf</tissue>
    </source>
</reference>
<evidence type="ECO:0000313" key="2">
    <source>
        <dbReference type="EMBL" id="WOH03951.1"/>
    </source>
</evidence>
<dbReference type="InterPro" id="IPR012340">
    <property type="entry name" value="NA-bd_OB-fold"/>
</dbReference>
<name>A0A161ZTI6_DAUCS</name>
<keyword evidence="3" id="KW-1185">Reference proteome</keyword>
<sequence>MWESINQNAERVGINLILVDVLGGRIHAWIPAPAIAQLENHLIEGEIYDLRTFVVRPYPAMQIGICFRNEFFIQLNHMNQLFVSEGSNFIPPHVFAFTELSNLMEVATEPKFLIDVVGVLQRVQPMTSFTNKRHQQKSCIRFSITDMFTSREVSFYDKLAELFEQGLRDATQHPIIVIISSCKAQRFRGELELTNLPATRFFINLDTEAVHDLRDAFRLANSQT</sequence>
<dbReference type="AlphaFoldDB" id="A0A161ZTI6"/>
<evidence type="ECO:0000313" key="3">
    <source>
        <dbReference type="Proteomes" id="UP000077755"/>
    </source>
</evidence>
<evidence type="ECO:0000313" key="1">
    <source>
        <dbReference type="EMBL" id="KZM89960.1"/>
    </source>
</evidence>
<dbReference type="Gramene" id="KZM89960">
    <property type="protein sequence ID" value="KZM89960"/>
    <property type="gene ID" value="DCAR_022677"/>
</dbReference>
<organism evidence="1">
    <name type="scientific">Daucus carota subsp. sativus</name>
    <name type="common">Carrot</name>
    <dbReference type="NCBI Taxonomy" id="79200"/>
    <lineage>
        <taxon>Eukaryota</taxon>
        <taxon>Viridiplantae</taxon>
        <taxon>Streptophyta</taxon>
        <taxon>Embryophyta</taxon>
        <taxon>Tracheophyta</taxon>
        <taxon>Spermatophyta</taxon>
        <taxon>Magnoliopsida</taxon>
        <taxon>eudicotyledons</taxon>
        <taxon>Gunneridae</taxon>
        <taxon>Pentapetalae</taxon>
        <taxon>asterids</taxon>
        <taxon>campanulids</taxon>
        <taxon>Apiales</taxon>
        <taxon>Apiaceae</taxon>
        <taxon>Apioideae</taxon>
        <taxon>Scandiceae</taxon>
        <taxon>Daucinae</taxon>
        <taxon>Daucus</taxon>
        <taxon>Daucus sect. Daucus</taxon>
    </lineage>
</organism>
<dbReference type="EMBL" id="LNRQ01000006">
    <property type="protein sequence ID" value="KZM89960.1"/>
    <property type="molecule type" value="Genomic_DNA"/>
</dbReference>